<sequence length="102" mass="11810">MGGYTNVLNLYLRKLFIYYVNNTFSRHRLRLVGRTDGGLHPAFYSSPNGDIVEHRICEITRDSGYPPPRNLANPPSVKRQQWTTPHAQRNSDRKLAVRKDTK</sequence>
<feature type="compositionally biased region" description="Basic and acidic residues" evidence="1">
    <location>
        <begin position="89"/>
        <end position="102"/>
    </location>
</feature>
<name>A0A1G4G6W6_9BACT</name>
<evidence type="ECO:0000256" key="1">
    <source>
        <dbReference type="SAM" id="MobiDB-lite"/>
    </source>
</evidence>
<dbReference type="AlphaFoldDB" id="A0A1G4G6W6"/>
<gene>
    <name evidence="2" type="ORF">ING2E5A_1436</name>
</gene>
<keyword evidence="3" id="KW-1185">Reference proteome</keyword>
<protein>
    <submittedName>
        <fullName evidence="2">Uncharacterized protein</fullName>
    </submittedName>
</protein>
<dbReference type="KEGG" id="pmuc:ING2E5A_1436"/>
<evidence type="ECO:0000313" key="2">
    <source>
        <dbReference type="EMBL" id="SCM57637.1"/>
    </source>
</evidence>
<dbReference type="EMBL" id="LT608328">
    <property type="protein sequence ID" value="SCM57637.1"/>
    <property type="molecule type" value="Genomic_DNA"/>
</dbReference>
<proteinExistence type="predicted"/>
<accession>A0A1G4G6W6</accession>
<feature type="region of interest" description="Disordered" evidence="1">
    <location>
        <begin position="62"/>
        <end position="102"/>
    </location>
</feature>
<feature type="compositionally biased region" description="Polar residues" evidence="1">
    <location>
        <begin position="78"/>
        <end position="88"/>
    </location>
</feature>
<evidence type="ECO:0000313" key="3">
    <source>
        <dbReference type="Proteomes" id="UP000178485"/>
    </source>
</evidence>
<dbReference type="Proteomes" id="UP000178485">
    <property type="component" value="Chromosome i"/>
</dbReference>
<reference evidence="2 3" key="1">
    <citation type="submission" date="2016-08" db="EMBL/GenBank/DDBJ databases">
        <authorList>
            <person name="Seilhamer J.J."/>
        </authorList>
    </citation>
    <scope>NUCLEOTIDE SEQUENCE [LARGE SCALE GENOMIC DNA]</scope>
    <source>
        <strain evidence="2">ING2-E5A</strain>
    </source>
</reference>
<organism evidence="2 3">
    <name type="scientific">Petrimonas mucosa</name>
    <dbReference type="NCBI Taxonomy" id="1642646"/>
    <lineage>
        <taxon>Bacteria</taxon>
        <taxon>Pseudomonadati</taxon>
        <taxon>Bacteroidota</taxon>
        <taxon>Bacteroidia</taxon>
        <taxon>Bacteroidales</taxon>
        <taxon>Dysgonomonadaceae</taxon>
        <taxon>Petrimonas</taxon>
    </lineage>
</organism>